<accession>A0A0D8ZQ26</accession>
<dbReference type="GO" id="GO:0061928">
    <property type="term" value="F:glutathione specific gamma-glutamylcyclotransferase activity"/>
    <property type="evidence" value="ECO:0007669"/>
    <property type="project" value="UniProtKB-EC"/>
</dbReference>
<dbReference type="EC" id="4.3.2.7" evidence="1"/>
<dbReference type="PANTHER" id="PTHR12192:SF2">
    <property type="entry name" value="GLUTATHIONE-SPECIFIC GAMMA-GLUTAMYLCYCLOTRANSFERASE 2"/>
    <property type="match status" value="1"/>
</dbReference>
<proteinExistence type="predicted"/>
<dbReference type="Gene3D" id="3.10.490.10">
    <property type="entry name" value="Gamma-glutamyl cyclotransferase-like"/>
    <property type="match status" value="1"/>
</dbReference>
<evidence type="ECO:0000256" key="2">
    <source>
        <dbReference type="ARBA" id="ARBA00023239"/>
    </source>
</evidence>
<dbReference type="SUPFAM" id="SSF110857">
    <property type="entry name" value="Gamma-glutamyl cyclotransferase-like"/>
    <property type="match status" value="1"/>
</dbReference>
<dbReference type="GO" id="GO:0005737">
    <property type="term" value="C:cytoplasm"/>
    <property type="evidence" value="ECO:0007669"/>
    <property type="project" value="TreeGrafter"/>
</dbReference>
<dbReference type="GO" id="GO:0006751">
    <property type="term" value="P:glutathione catabolic process"/>
    <property type="evidence" value="ECO:0007669"/>
    <property type="project" value="InterPro"/>
</dbReference>
<evidence type="ECO:0000256" key="1">
    <source>
        <dbReference type="ARBA" id="ARBA00012344"/>
    </source>
</evidence>
<dbReference type="OrthoDB" id="9795692at2"/>
<dbReference type="AlphaFoldDB" id="A0A0D8ZQ26"/>
<protein>
    <recommendedName>
        <fullName evidence="1">glutathione-specific gamma-glutamylcyclotransferase</fullName>
        <ecNumber evidence="1">4.3.2.7</ecNumber>
    </recommendedName>
</protein>
<evidence type="ECO:0000313" key="4">
    <source>
        <dbReference type="Proteomes" id="UP000032452"/>
    </source>
</evidence>
<dbReference type="STRING" id="1618023.UH38_17040"/>
<sequence length="221" mass="24571">MTLTRMDLESSRLQAMISQAGLGWHLLTEEQLQQSIDDILQQRQGSDVWIFAYGSLIWNPIFLYSDRCVGTVYGWHRRFCHWTPVGRGTPDNPGLVLGLDRGGSCRGVAYQIAASDVATELQLLWRREMIAGTYIPRWVKVFIGGKIVEAIAFVINRQHSLYARSLSLDATIESIATASGQLGSCADYLLQTIDGLATVGIKDETLNLLGDRVVARQQLKS</sequence>
<reference evidence="3 4" key="1">
    <citation type="submission" date="2015-02" db="EMBL/GenBank/DDBJ databases">
        <title>Draft genome of a novel marine cyanobacterium (Chroococcales) isolated from South Atlantic Ocean.</title>
        <authorList>
            <person name="Rigonato J."/>
            <person name="Alvarenga D.O."/>
            <person name="Branco L.H."/>
            <person name="Varani A.M."/>
            <person name="Brandini F.P."/>
            <person name="Fiore M.F."/>
        </authorList>
    </citation>
    <scope>NUCLEOTIDE SEQUENCE [LARGE SCALE GENOMIC DNA]</scope>
    <source>
        <strain evidence="3 4">CENA595</strain>
    </source>
</reference>
<dbReference type="PANTHER" id="PTHR12192">
    <property type="entry name" value="CATION TRANSPORT PROTEIN CHAC-RELATED"/>
    <property type="match status" value="1"/>
</dbReference>
<comment type="caution">
    <text evidence="3">The sequence shown here is derived from an EMBL/GenBank/DDBJ whole genome shotgun (WGS) entry which is preliminary data.</text>
</comment>
<keyword evidence="2" id="KW-0456">Lyase</keyword>
<dbReference type="RefSeq" id="WP_045055888.1">
    <property type="nucleotide sequence ID" value="NZ_CAWMDP010000007.1"/>
</dbReference>
<dbReference type="Pfam" id="PF04752">
    <property type="entry name" value="ChaC"/>
    <property type="match status" value="1"/>
</dbReference>
<dbReference type="InterPro" id="IPR036568">
    <property type="entry name" value="GGCT-like_sf"/>
</dbReference>
<evidence type="ECO:0000313" key="3">
    <source>
        <dbReference type="EMBL" id="KJH70614.1"/>
    </source>
</evidence>
<dbReference type="EMBL" id="JYON01000020">
    <property type="protein sequence ID" value="KJH70614.1"/>
    <property type="molecule type" value="Genomic_DNA"/>
</dbReference>
<keyword evidence="4" id="KW-1185">Reference proteome</keyword>
<dbReference type="Proteomes" id="UP000032452">
    <property type="component" value="Unassembled WGS sequence"/>
</dbReference>
<dbReference type="InterPro" id="IPR006840">
    <property type="entry name" value="ChaC"/>
</dbReference>
<dbReference type="CDD" id="cd06661">
    <property type="entry name" value="GGCT_like"/>
    <property type="match status" value="1"/>
</dbReference>
<name>A0A0D8ZQ26_9CYAN</name>
<organism evidence="3 4">
    <name type="scientific">Aliterella atlantica CENA595</name>
    <dbReference type="NCBI Taxonomy" id="1618023"/>
    <lineage>
        <taxon>Bacteria</taxon>
        <taxon>Bacillati</taxon>
        <taxon>Cyanobacteriota</taxon>
        <taxon>Cyanophyceae</taxon>
        <taxon>Chroococcidiopsidales</taxon>
        <taxon>Aliterellaceae</taxon>
        <taxon>Aliterella</taxon>
    </lineage>
</organism>
<gene>
    <name evidence="3" type="ORF">UH38_17040</name>
</gene>
<dbReference type="InterPro" id="IPR013024">
    <property type="entry name" value="GGCT-like"/>
</dbReference>